<dbReference type="PANTHER" id="PTHR21666">
    <property type="entry name" value="PEPTIDASE-RELATED"/>
    <property type="match status" value="1"/>
</dbReference>
<dbReference type="AlphaFoldDB" id="D2TPB9"/>
<dbReference type="GO" id="GO:0004222">
    <property type="term" value="F:metalloendopeptidase activity"/>
    <property type="evidence" value="ECO:0007669"/>
    <property type="project" value="TreeGrafter"/>
</dbReference>
<evidence type="ECO:0000313" key="3">
    <source>
        <dbReference type="EMBL" id="CBG91352.1"/>
    </source>
</evidence>
<dbReference type="EMBL" id="FN543502">
    <property type="protein sequence ID" value="CBG91352.1"/>
    <property type="molecule type" value="Genomic_DNA"/>
</dbReference>
<accession>D2TPB9</accession>
<dbReference type="Proteomes" id="UP000001889">
    <property type="component" value="Chromosome"/>
</dbReference>
<dbReference type="InterPro" id="IPR011055">
    <property type="entry name" value="Dup_hybrid_motif"/>
</dbReference>
<name>D2TPB9_CITRI</name>
<dbReference type="STRING" id="637910.ROD_46571"/>
<dbReference type="CDD" id="cd12797">
    <property type="entry name" value="M23_peptidase"/>
    <property type="match status" value="1"/>
</dbReference>
<dbReference type="InterPro" id="IPR050570">
    <property type="entry name" value="Cell_wall_metabolism_enzyme"/>
</dbReference>
<evidence type="ECO:0000313" key="4">
    <source>
        <dbReference type="Proteomes" id="UP000001889"/>
    </source>
</evidence>
<protein>
    <submittedName>
        <fullName evidence="3">Prepillin peptidase</fullName>
    </submittedName>
</protein>
<dbReference type="KEGG" id="cro:ROD_46571"/>
<dbReference type="RefSeq" id="WP_012908549.1">
    <property type="nucleotide sequence ID" value="NC_013716.1"/>
</dbReference>
<gene>
    <name evidence="3" type="primary">cfcV</name>
    <name evidence="3" type="ordered locus">ROD_46571</name>
</gene>
<dbReference type="HOGENOM" id="CLU_634200_0_0_6"/>
<dbReference type="InterPro" id="IPR016047">
    <property type="entry name" value="M23ase_b-sheet_dom"/>
</dbReference>
<dbReference type="OrthoDB" id="9815245at2"/>
<evidence type="ECO:0000256" key="1">
    <source>
        <dbReference type="ARBA" id="ARBA00022729"/>
    </source>
</evidence>
<sequence length="376" mass="40887">MMALVFPLLLTPSPTTTLPQAAVPAVSTQRESYQNYFSTLLTGEGIKASPEKRFPADPLACRISAATLWNEAFPSWPAAAFPDGEKNVCSLVTALATFFPLSPRTNATQEDAEMTDDKPASSFISILNLTMPSTSALPPTWKPLTTPRVVSGVTDLPEGTFIFPLPHDIVVTSPYGMRYHPVTHQFKRHEGVDLRAPINSEVMAVADGEIAATGYGPVTGFYVTVNHADGWSSRYLHLNKINVQTGDKVLRGNVIALSGASGRTNGPHLHLELSHRQQPANPMAMLSVATSTPNLARAQAVAVEEKKIVVEPVDITPVITLISGEGEDMQIGVRMGKKTAFYSPREPVETANGIWRIVKRYGKYRLIKQGAEKEQK</sequence>
<dbReference type="SUPFAM" id="SSF51261">
    <property type="entry name" value="Duplicated hybrid motif"/>
    <property type="match status" value="1"/>
</dbReference>
<reference evidence="3 4" key="1">
    <citation type="journal article" date="2010" name="J. Bacteriol.">
        <title>The Citrobacter rodentium genome sequence reveals convergent evolution with human pathogenic Escherichia coli.</title>
        <authorList>
            <person name="Petty N.K."/>
            <person name="Bulgin R."/>
            <person name="Crepin V.F."/>
            <person name="Cerdeno-Tarraga A.M."/>
            <person name="Schroeder G.N."/>
            <person name="Quail M.A."/>
            <person name="Lennard N."/>
            <person name="Corton C."/>
            <person name="Barron A."/>
            <person name="Clark L."/>
            <person name="Toribio A.L."/>
            <person name="Parkhill J."/>
            <person name="Dougan G."/>
            <person name="Frankel G."/>
            <person name="Thomson N.R."/>
        </authorList>
    </citation>
    <scope>NUCLEOTIDE SEQUENCE [LARGE SCALE GENOMIC DNA]</scope>
    <source>
        <strain evidence="3 4">ICC168</strain>
    </source>
</reference>
<dbReference type="Pfam" id="PF01551">
    <property type="entry name" value="Peptidase_M23"/>
    <property type="match status" value="1"/>
</dbReference>
<dbReference type="Gene3D" id="2.70.70.10">
    <property type="entry name" value="Glucose Permease (Domain IIA)"/>
    <property type="match status" value="1"/>
</dbReference>
<dbReference type="PANTHER" id="PTHR21666:SF289">
    <property type="entry name" value="L-ALA--D-GLU ENDOPEPTIDASE"/>
    <property type="match status" value="1"/>
</dbReference>
<keyword evidence="1" id="KW-0732">Signal</keyword>
<evidence type="ECO:0000259" key="2">
    <source>
        <dbReference type="Pfam" id="PF01551"/>
    </source>
</evidence>
<dbReference type="eggNOG" id="COG0739">
    <property type="taxonomic scope" value="Bacteria"/>
</dbReference>
<feature type="domain" description="M23ase beta-sheet core" evidence="2">
    <location>
        <begin position="188"/>
        <end position="282"/>
    </location>
</feature>
<keyword evidence="4" id="KW-1185">Reference proteome</keyword>
<organism evidence="3 4">
    <name type="scientific">Citrobacter rodentium (strain ICC168)</name>
    <name type="common">Citrobacter freundii biotype 4280</name>
    <dbReference type="NCBI Taxonomy" id="637910"/>
    <lineage>
        <taxon>Bacteria</taxon>
        <taxon>Pseudomonadati</taxon>
        <taxon>Pseudomonadota</taxon>
        <taxon>Gammaproteobacteria</taxon>
        <taxon>Enterobacterales</taxon>
        <taxon>Enterobacteriaceae</taxon>
        <taxon>Citrobacter</taxon>
    </lineage>
</organism>
<proteinExistence type="predicted"/>